<gene>
    <name evidence="2" type="ORF">D9K80_16800</name>
</gene>
<proteinExistence type="predicted"/>
<accession>A0A498CT05</accession>
<comment type="caution">
    <text evidence="2">The sequence shown here is derived from an EMBL/GenBank/DDBJ whole genome shotgun (WGS) entry which is preliminary data.</text>
</comment>
<feature type="signal peptide" evidence="1">
    <location>
        <begin position="1"/>
        <end position="18"/>
    </location>
</feature>
<dbReference type="Proteomes" id="UP000267166">
    <property type="component" value="Unassembled WGS sequence"/>
</dbReference>
<sequence length="93" mass="10740">MKKLLLVLSIFMSIQAFAVNMQSIRGNFGFVELGDSYSKMQDVLGHPESSYEHTIRDARGRAHPTITYKYKVDNSYYAITVVDGNIYKIDWER</sequence>
<keyword evidence="1" id="KW-0732">Signal</keyword>
<evidence type="ECO:0000313" key="2">
    <source>
        <dbReference type="EMBL" id="RLL29570.1"/>
    </source>
</evidence>
<dbReference type="AlphaFoldDB" id="A0A498CT05"/>
<evidence type="ECO:0008006" key="4">
    <source>
        <dbReference type="Google" id="ProtNLM"/>
    </source>
</evidence>
<evidence type="ECO:0000313" key="3">
    <source>
        <dbReference type="Proteomes" id="UP000267166"/>
    </source>
</evidence>
<evidence type="ECO:0000256" key="1">
    <source>
        <dbReference type="SAM" id="SignalP"/>
    </source>
</evidence>
<protein>
    <recommendedName>
        <fullName evidence="4">DUF2845 domain-containing protein</fullName>
    </recommendedName>
</protein>
<feature type="chain" id="PRO_5019784145" description="DUF2845 domain-containing protein" evidence="1">
    <location>
        <begin position="19"/>
        <end position="93"/>
    </location>
</feature>
<dbReference type="EMBL" id="RCHD01000066">
    <property type="protein sequence ID" value="RLL29570.1"/>
    <property type="molecule type" value="Genomic_DNA"/>
</dbReference>
<reference evidence="2 3" key="1">
    <citation type="submission" date="2018-09" db="EMBL/GenBank/DDBJ databases">
        <title>The draft genome of Acinetobacter sp. strains.</title>
        <authorList>
            <person name="Qin J."/>
            <person name="Feng Y."/>
            <person name="Zong Z."/>
        </authorList>
    </citation>
    <scope>NUCLEOTIDE SEQUENCE [LARGE SCALE GENOMIC DNA]</scope>
    <source>
        <strain evidence="2 3">WCHAc060003</strain>
    </source>
</reference>
<organism evidence="2 3">
    <name type="scientific">Acinetobacter cumulans</name>
    <dbReference type="NCBI Taxonomy" id="2136182"/>
    <lineage>
        <taxon>Bacteria</taxon>
        <taxon>Pseudomonadati</taxon>
        <taxon>Pseudomonadota</taxon>
        <taxon>Gammaproteobacteria</taxon>
        <taxon>Moraxellales</taxon>
        <taxon>Moraxellaceae</taxon>
        <taxon>Acinetobacter</taxon>
    </lineage>
</organism>
<name>A0A498CT05_9GAMM</name>
<dbReference type="RefSeq" id="WP_121594993.1">
    <property type="nucleotide sequence ID" value="NZ_RCHD01000066.1"/>
</dbReference>